<dbReference type="Proteomes" id="UP000248790">
    <property type="component" value="Unassembled WGS sequence"/>
</dbReference>
<dbReference type="PANTHER" id="PTHR43162:SF1">
    <property type="entry name" value="PRESTALK A DIFFERENTIATION PROTEIN A"/>
    <property type="match status" value="1"/>
</dbReference>
<accession>A0A327X906</accession>
<dbReference type="Gene3D" id="3.90.25.10">
    <property type="entry name" value="UDP-galactose 4-epimerase, domain 1"/>
    <property type="match status" value="1"/>
</dbReference>
<comment type="caution">
    <text evidence="1">The sequence shown here is derived from an EMBL/GenBank/DDBJ whole genome shotgun (WGS) entry which is preliminary data.</text>
</comment>
<evidence type="ECO:0000313" key="1">
    <source>
        <dbReference type="EMBL" id="RAK00137.1"/>
    </source>
</evidence>
<sequence length="118" mass="13474">MAKHILTEDTHHRATYFLTGPEALSTNDVARKFTKVLGFEVNSVPIAMEDMRNQLVHTGLDEWRIHSFMAQYDMVKGAYGVDVTEDVKRITGQNPRTLEQFIEEFKGEFSRGREVAVA</sequence>
<gene>
    <name evidence="1" type="ORF">LX87_01835</name>
</gene>
<name>A0A327X906_LARAB</name>
<organism evidence="1 2">
    <name type="scientific">Larkinella arboricola</name>
    <dbReference type="NCBI Taxonomy" id="643671"/>
    <lineage>
        <taxon>Bacteria</taxon>
        <taxon>Pseudomonadati</taxon>
        <taxon>Bacteroidota</taxon>
        <taxon>Cytophagia</taxon>
        <taxon>Cytophagales</taxon>
        <taxon>Spirosomataceae</taxon>
        <taxon>Larkinella</taxon>
    </lineage>
</organism>
<dbReference type="PANTHER" id="PTHR43162">
    <property type="match status" value="1"/>
</dbReference>
<dbReference type="InterPro" id="IPR051604">
    <property type="entry name" value="Ergot_Alk_Oxidoreductase"/>
</dbReference>
<protein>
    <recommendedName>
        <fullName evidence="3">NmrA-like family protein</fullName>
    </recommendedName>
</protein>
<dbReference type="AlphaFoldDB" id="A0A327X906"/>
<dbReference type="SUPFAM" id="SSF51735">
    <property type="entry name" value="NAD(P)-binding Rossmann-fold domains"/>
    <property type="match status" value="1"/>
</dbReference>
<evidence type="ECO:0000313" key="2">
    <source>
        <dbReference type="Proteomes" id="UP000248790"/>
    </source>
</evidence>
<dbReference type="EMBL" id="QLMC01000002">
    <property type="protein sequence ID" value="RAK00137.1"/>
    <property type="molecule type" value="Genomic_DNA"/>
</dbReference>
<keyword evidence="2" id="KW-1185">Reference proteome</keyword>
<proteinExistence type="predicted"/>
<dbReference type="InterPro" id="IPR036291">
    <property type="entry name" value="NAD(P)-bd_dom_sf"/>
</dbReference>
<reference evidence="1 2" key="1">
    <citation type="submission" date="2018-06" db="EMBL/GenBank/DDBJ databases">
        <title>Genomic Encyclopedia of Archaeal and Bacterial Type Strains, Phase II (KMG-II): from individual species to whole genera.</title>
        <authorList>
            <person name="Goeker M."/>
        </authorList>
    </citation>
    <scope>NUCLEOTIDE SEQUENCE [LARGE SCALE GENOMIC DNA]</scope>
    <source>
        <strain evidence="1 2">DSM 21851</strain>
    </source>
</reference>
<evidence type="ECO:0008006" key="3">
    <source>
        <dbReference type="Google" id="ProtNLM"/>
    </source>
</evidence>
<dbReference type="Gene3D" id="3.40.50.720">
    <property type="entry name" value="NAD(P)-binding Rossmann-like Domain"/>
    <property type="match status" value="1"/>
</dbReference>